<dbReference type="EMBL" id="RQFP01000001">
    <property type="protein sequence ID" value="TGK96899.1"/>
    <property type="molecule type" value="Genomic_DNA"/>
</dbReference>
<evidence type="ECO:0000313" key="3">
    <source>
        <dbReference type="EMBL" id="TGK96899.1"/>
    </source>
</evidence>
<dbReference type="AlphaFoldDB" id="A0A2M9XZA0"/>
<organism evidence="3 4">
    <name type="scientific">Leptospira brenneri</name>
    <dbReference type="NCBI Taxonomy" id="2023182"/>
    <lineage>
        <taxon>Bacteria</taxon>
        <taxon>Pseudomonadati</taxon>
        <taxon>Spirochaetota</taxon>
        <taxon>Spirochaetia</taxon>
        <taxon>Leptospirales</taxon>
        <taxon>Leptospiraceae</taxon>
        <taxon>Leptospira</taxon>
    </lineage>
</organism>
<dbReference type="OrthoDB" id="340983at2"/>
<comment type="caution">
    <text evidence="3">The sequence shown here is derived from an EMBL/GenBank/DDBJ whole genome shotgun (WGS) entry which is preliminary data.</text>
</comment>
<protein>
    <submittedName>
        <fullName evidence="3">Uncharacterized protein</fullName>
    </submittedName>
</protein>
<sequence>MDLIRRYGVYLAAVILVVIGLIFYISKDNNGSDQDASEKARQERMASSSDPTQGEDGSVSGSDGSGGIPDDGATPEYILEKYLEWSEYPPFSRPMSILNHDLAFPFIIETSPDYSIDPKTNEPTGYVCLFQPKTWAVIGNKDMMYVTLECRDKARNRVKVSIDSHQVFKEWEGQRYGVVSASVNDNGTDGDQTRGDNIFTFSWKPQKPDWGQMSLVAEITYGPENLKTTLTSSFFSSPSIPAEFNGVFSDSLQDGSLIVRAVVNVYKKGKYHLEANLKDEKNGEYIAYAVYDGDLVSGSNEVEFTFFGKILRDKDLDGPYLATSFRGHRVNLPIDPEWFNQGAEGLRKIQAAKTTEPDRELVIPYKEEYKTKYYKVESFSNAAWDSADKQNRIRQIKSIQ</sequence>
<name>A0A2M9XZA0_9LEPT</name>
<evidence type="ECO:0000256" key="2">
    <source>
        <dbReference type="SAM" id="Phobius"/>
    </source>
</evidence>
<gene>
    <name evidence="3" type="ORF">EHQ30_10005</name>
</gene>
<accession>A0A2M9XZA0</accession>
<reference evidence="3" key="1">
    <citation type="journal article" date="2019" name="PLoS Negl. Trop. Dis.">
        <title>Revisiting the worldwide diversity of Leptospira species in the environment.</title>
        <authorList>
            <person name="Vincent A.T."/>
            <person name="Schiettekatte O."/>
            <person name="Bourhy P."/>
            <person name="Veyrier F.J."/>
            <person name="Picardeau M."/>
        </authorList>
    </citation>
    <scope>NUCLEOTIDE SEQUENCE [LARGE SCALE GENOMIC DNA]</scope>
    <source>
        <strain evidence="3">201800277</strain>
    </source>
</reference>
<keyword evidence="2" id="KW-0812">Transmembrane</keyword>
<feature type="transmembrane region" description="Helical" evidence="2">
    <location>
        <begin position="7"/>
        <end position="25"/>
    </location>
</feature>
<feature type="region of interest" description="Disordered" evidence="1">
    <location>
        <begin position="31"/>
        <end position="70"/>
    </location>
</feature>
<evidence type="ECO:0000256" key="1">
    <source>
        <dbReference type="SAM" id="MobiDB-lite"/>
    </source>
</evidence>
<keyword evidence="4" id="KW-1185">Reference proteome</keyword>
<evidence type="ECO:0000313" key="4">
    <source>
        <dbReference type="Proteomes" id="UP000297891"/>
    </source>
</evidence>
<keyword evidence="2" id="KW-1133">Transmembrane helix</keyword>
<proteinExistence type="predicted"/>
<dbReference type="Proteomes" id="UP000297891">
    <property type="component" value="Unassembled WGS sequence"/>
</dbReference>
<keyword evidence="2" id="KW-0472">Membrane</keyword>
<dbReference type="RefSeq" id="WP_100791338.1">
    <property type="nucleotide sequence ID" value="NZ_NPDQ01000006.1"/>
</dbReference>